<accession>A0A6I3JGM4</accession>
<gene>
    <name evidence="1" type="ORF">GGQ22_19815</name>
</gene>
<name>A0A6I3JGM4_9ACTN</name>
<reference evidence="1 2" key="1">
    <citation type="submission" date="2019-10" db="EMBL/GenBank/DDBJ databases">
        <title>Nocardioides novel species isolated from the excrement of Marmot.</title>
        <authorList>
            <person name="Zhang G."/>
        </authorList>
    </citation>
    <scope>NUCLEOTIDE SEQUENCE [LARGE SCALE GENOMIC DNA]</scope>
    <source>
        <strain evidence="2">zg-579</strain>
    </source>
</reference>
<dbReference type="AlphaFoldDB" id="A0A6I3JGM4"/>
<proteinExistence type="predicted"/>
<evidence type="ECO:0000313" key="1">
    <source>
        <dbReference type="EMBL" id="MTB97317.1"/>
    </source>
</evidence>
<sequence length="367" mass="40230">MATPAETVAAIEGAPWNQRVNLVRQIPEAYGLAAHRDVYATLARELYVPKLTPDFAYVLPRSEYDLPPVAAAYREAHRLTGGFTKVGVSDVAGATLAAPVIVAVWRLLLGYIWREFAAATQVVGAELDLPALSADRLKKLEQGVAKRSLTADEAQVIAEVVVRGIDGSLWPVPEDGRRTKQDRPDLAEGWATVRQFATDGVPFEVFLHQRHYGGAFRQLLDAIGTQRGDVLEQELEDECERRGIRYIRTGAHNQAEVQRRFNLTVKPAPDFVFFDASDTLQAILEVKLTNDGGTARDKAARFAALRTEAGRLGGKPLFALLDGLGWTRTSDALGPVVRDCDGRVFTRGNLAEMFDVDPFPHLATLGS</sequence>
<comment type="caution">
    <text evidence="1">The sequence shown here is derived from an EMBL/GenBank/DDBJ whole genome shotgun (WGS) entry which is preliminary data.</text>
</comment>
<organism evidence="1 2">
    <name type="scientific">Nocardioides marmotae</name>
    <dbReference type="NCBI Taxonomy" id="2663857"/>
    <lineage>
        <taxon>Bacteria</taxon>
        <taxon>Bacillati</taxon>
        <taxon>Actinomycetota</taxon>
        <taxon>Actinomycetes</taxon>
        <taxon>Propionibacteriales</taxon>
        <taxon>Nocardioidaceae</taxon>
        <taxon>Nocardioides</taxon>
    </lineage>
</organism>
<dbReference type="EMBL" id="WLCI01000021">
    <property type="protein sequence ID" value="MTB97317.1"/>
    <property type="molecule type" value="Genomic_DNA"/>
</dbReference>
<evidence type="ECO:0000313" key="2">
    <source>
        <dbReference type="Proteomes" id="UP000433406"/>
    </source>
</evidence>
<dbReference type="RefSeq" id="WP_154617192.1">
    <property type="nucleotide sequence ID" value="NZ_CP053660.1"/>
</dbReference>
<dbReference type="Proteomes" id="UP000433406">
    <property type="component" value="Unassembled WGS sequence"/>
</dbReference>
<keyword evidence="2" id="KW-1185">Reference proteome</keyword>
<protein>
    <submittedName>
        <fullName evidence="1">Uncharacterized protein</fullName>
    </submittedName>
</protein>